<dbReference type="RefSeq" id="WP_378296997.1">
    <property type="nucleotide sequence ID" value="NZ_JBHTJA010000008.1"/>
</dbReference>
<proteinExistence type="predicted"/>
<evidence type="ECO:0000313" key="1">
    <source>
        <dbReference type="EMBL" id="MFD0900072.1"/>
    </source>
</evidence>
<dbReference type="InterPro" id="IPR007995">
    <property type="entry name" value="DUF742"/>
</dbReference>
<protein>
    <submittedName>
        <fullName evidence="1">DUF742 domain-containing protein</fullName>
    </submittedName>
</protein>
<dbReference type="Proteomes" id="UP001596972">
    <property type="component" value="Unassembled WGS sequence"/>
</dbReference>
<comment type="caution">
    <text evidence="1">The sequence shown here is derived from an EMBL/GenBank/DDBJ whole genome shotgun (WGS) entry which is preliminary data.</text>
</comment>
<gene>
    <name evidence="1" type="ORF">ACFQ11_06680</name>
</gene>
<name>A0ABW3EIK5_9ACTN</name>
<reference evidence="2" key="1">
    <citation type="journal article" date="2019" name="Int. J. Syst. Evol. Microbiol.">
        <title>The Global Catalogue of Microorganisms (GCM) 10K type strain sequencing project: providing services to taxonomists for standard genome sequencing and annotation.</title>
        <authorList>
            <consortium name="The Broad Institute Genomics Platform"/>
            <consortium name="The Broad Institute Genome Sequencing Center for Infectious Disease"/>
            <person name="Wu L."/>
            <person name="Ma J."/>
        </authorList>
    </citation>
    <scope>NUCLEOTIDE SEQUENCE [LARGE SCALE GENOMIC DNA]</scope>
    <source>
        <strain evidence="2">JCM 31202</strain>
    </source>
</reference>
<organism evidence="1 2">
    <name type="scientific">Actinomadura sediminis</name>
    <dbReference type="NCBI Taxonomy" id="1038904"/>
    <lineage>
        <taxon>Bacteria</taxon>
        <taxon>Bacillati</taxon>
        <taxon>Actinomycetota</taxon>
        <taxon>Actinomycetes</taxon>
        <taxon>Streptosporangiales</taxon>
        <taxon>Thermomonosporaceae</taxon>
        <taxon>Actinomadura</taxon>
    </lineage>
</organism>
<sequence>MIGDIHASTRPPQHPWVRPYMATGGRVDVPRQVPLHTRVTAQVYDGAFAARLQPESRRLYERAYRSTAASAAETLSELAAGCGVPLRVARVLLSDLAAAGRVQIGSDLDASPHSIHLLERVLDGLRQLA</sequence>
<dbReference type="PANTHER" id="PTHR36221:SF1">
    <property type="entry name" value="DUF742 DOMAIN-CONTAINING PROTEIN"/>
    <property type="match status" value="1"/>
</dbReference>
<dbReference type="EMBL" id="JBHTJA010000008">
    <property type="protein sequence ID" value="MFD0900072.1"/>
    <property type="molecule type" value="Genomic_DNA"/>
</dbReference>
<accession>A0ABW3EIK5</accession>
<keyword evidence="2" id="KW-1185">Reference proteome</keyword>
<dbReference type="PANTHER" id="PTHR36221">
    <property type="entry name" value="DUF742 DOMAIN-CONTAINING PROTEIN"/>
    <property type="match status" value="1"/>
</dbReference>
<dbReference type="Pfam" id="PF05331">
    <property type="entry name" value="DUF742"/>
    <property type="match status" value="1"/>
</dbReference>
<evidence type="ECO:0000313" key="2">
    <source>
        <dbReference type="Proteomes" id="UP001596972"/>
    </source>
</evidence>